<dbReference type="PANTHER" id="PTHR43798:SF33">
    <property type="entry name" value="HYDROLASE, PUTATIVE (AFU_ORTHOLOGUE AFUA_2G14860)-RELATED"/>
    <property type="match status" value="1"/>
</dbReference>
<dbReference type="InterPro" id="IPR029058">
    <property type="entry name" value="AB_hydrolase_fold"/>
</dbReference>
<evidence type="ECO:0000259" key="1">
    <source>
        <dbReference type="Pfam" id="PF12697"/>
    </source>
</evidence>
<dbReference type="InterPro" id="IPR050266">
    <property type="entry name" value="AB_hydrolase_sf"/>
</dbReference>
<accession>A0ABT3CIV4</accession>
<dbReference type="Gene3D" id="3.40.50.1820">
    <property type="entry name" value="alpha/beta hydrolase"/>
    <property type="match status" value="1"/>
</dbReference>
<dbReference type="InterPro" id="IPR000073">
    <property type="entry name" value="AB_hydrolase_1"/>
</dbReference>
<organism evidence="2 3">
    <name type="scientific">Mycolicibacterium komossense</name>
    <dbReference type="NCBI Taxonomy" id="1779"/>
    <lineage>
        <taxon>Bacteria</taxon>
        <taxon>Bacillati</taxon>
        <taxon>Actinomycetota</taxon>
        <taxon>Actinomycetes</taxon>
        <taxon>Mycobacteriales</taxon>
        <taxon>Mycobacteriaceae</taxon>
        <taxon>Mycolicibacterium</taxon>
    </lineage>
</organism>
<name>A0ABT3CIV4_9MYCO</name>
<dbReference type="PANTHER" id="PTHR43798">
    <property type="entry name" value="MONOACYLGLYCEROL LIPASE"/>
    <property type="match status" value="1"/>
</dbReference>
<dbReference type="SUPFAM" id="SSF53474">
    <property type="entry name" value="alpha/beta-Hydrolases"/>
    <property type="match status" value="1"/>
</dbReference>
<gene>
    <name evidence="2" type="ORF">H7J73_25555</name>
</gene>
<dbReference type="EMBL" id="JACKTY010000041">
    <property type="protein sequence ID" value="MCV7229382.1"/>
    <property type="molecule type" value="Genomic_DNA"/>
</dbReference>
<dbReference type="Pfam" id="PF12697">
    <property type="entry name" value="Abhydrolase_6"/>
    <property type="match status" value="1"/>
</dbReference>
<protein>
    <submittedName>
        <fullName evidence="2">Alpha/beta hydrolase</fullName>
    </submittedName>
</protein>
<keyword evidence="2" id="KW-0378">Hydrolase</keyword>
<comment type="caution">
    <text evidence="2">The sequence shown here is derived from an EMBL/GenBank/DDBJ whole genome shotgun (WGS) entry which is preliminary data.</text>
</comment>
<evidence type="ECO:0000313" key="2">
    <source>
        <dbReference type="EMBL" id="MCV7229382.1"/>
    </source>
</evidence>
<dbReference type="Proteomes" id="UP001526201">
    <property type="component" value="Unassembled WGS sequence"/>
</dbReference>
<proteinExistence type="predicted"/>
<dbReference type="GO" id="GO:0016787">
    <property type="term" value="F:hydrolase activity"/>
    <property type="evidence" value="ECO:0007669"/>
    <property type="project" value="UniProtKB-KW"/>
</dbReference>
<feature type="domain" description="AB hydrolase-1" evidence="1">
    <location>
        <begin position="70"/>
        <end position="299"/>
    </location>
</feature>
<evidence type="ECO:0000313" key="3">
    <source>
        <dbReference type="Proteomes" id="UP001526201"/>
    </source>
</evidence>
<keyword evidence="3" id="KW-1185">Reference proteome</keyword>
<sequence>MVVFGPSSPVDAAPDTSGDFAGLVDIGGRSLYLECHGQGGPTVILESGLDSRGDVWSRDNEQPAGERTMVQPGVAAFTRVCAYDRPGTIGEVNPSLDPDGPEFYPSRSDPVPQPRTTQDLVADLHALLAAAGIPGPYVLAAHSAGGLVARLYASNYPDDVVGMVLVDSTNENVWRDFRQNLTPAQYARFEASNLDHSELEAAYPEAEELFTAPLPDSPSVVQVREARAAAPLRPMPLVVLAHGIPFSAPFPGWPTAKMEAIMRDAQKDLTTVVPNAHLVVATESGHNIHQDQPQLVIDAIAQVVAAVRQR</sequence>
<reference evidence="2 3" key="1">
    <citation type="journal article" date="2022" name="BMC Genomics">
        <title>Comparative genome analysis of mycobacteria focusing on tRNA and non-coding RNA.</title>
        <authorList>
            <person name="Behra P.R.K."/>
            <person name="Pettersson B.M.F."/>
            <person name="Ramesh M."/>
            <person name="Das S."/>
            <person name="Dasgupta S."/>
            <person name="Kirsebom L.A."/>
        </authorList>
    </citation>
    <scope>NUCLEOTIDE SEQUENCE [LARGE SCALE GENOMIC DNA]</scope>
    <source>
        <strain evidence="2 3">DSM 44078</strain>
    </source>
</reference>